<gene>
    <name evidence="1" type="ORF">H5985_05330</name>
</gene>
<accession>A0ABS2GVA8</accession>
<proteinExistence type="predicted"/>
<sequence>MTKTDIIRDGLRLNFERHFCQSEKIILSKRAFQQLLDEIEQQPTSETQKRRKEIKKYIMW</sequence>
<reference evidence="1 2" key="1">
    <citation type="journal article" date="2021" name="Sci. Rep.">
        <title>The distribution of antibiotic resistance genes in chicken gut microbiota commensals.</title>
        <authorList>
            <person name="Juricova H."/>
            <person name="Matiasovicova J."/>
            <person name="Kubasova T."/>
            <person name="Cejkova D."/>
            <person name="Rychlik I."/>
        </authorList>
    </citation>
    <scope>NUCLEOTIDE SEQUENCE [LARGE SCALE GENOMIC DNA]</scope>
    <source>
        <strain evidence="1 2">An562</strain>
    </source>
</reference>
<evidence type="ECO:0000313" key="2">
    <source>
        <dbReference type="Proteomes" id="UP000777002"/>
    </source>
</evidence>
<protein>
    <submittedName>
        <fullName evidence="1">Uncharacterized protein</fullName>
    </submittedName>
</protein>
<evidence type="ECO:0000313" key="1">
    <source>
        <dbReference type="EMBL" id="MBM6928691.1"/>
    </source>
</evidence>
<dbReference type="Proteomes" id="UP000777002">
    <property type="component" value="Unassembled WGS sequence"/>
</dbReference>
<dbReference type="EMBL" id="JACJKX010000008">
    <property type="protein sequence ID" value="MBM6928691.1"/>
    <property type="molecule type" value="Genomic_DNA"/>
</dbReference>
<dbReference type="RefSeq" id="WP_205050279.1">
    <property type="nucleotide sequence ID" value="NZ_JACJKX010000008.1"/>
</dbReference>
<name>A0ABS2GVA8_9BURK</name>
<keyword evidence="2" id="KW-1185">Reference proteome</keyword>
<comment type="caution">
    <text evidence="1">The sequence shown here is derived from an EMBL/GenBank/DDBJ whole genome shotgun (WGS) entry which is preliminary data.</text>
</comment>
<organism evidence="1 2">
    <name type="scientific">Parasutterella secunda</name>
    <dbReference type="NCBI Taxonomy" id="626947"/>
    <lineage>
        <taxon>Bacteria</taxon>
        <taxon>Pseudomonadati</taxon>
        <taxon>Pseudomonadota</taxon>
        <taxon>Betaproteobacteria</taxon>
        <taxon>Burkholderiales</taxon>
        <taxon>Sutterellaceae</taxon>
        <taxon>Parasutterella</taxon>
    </lineage>
</organism>